<name>A0AAD7N5N5_9AGAR</name>
<proteinExistence type="predicted"/>
<keyword evidence="1" id="KW-0812">Transmembrane</keyword>
<dbReference type="AlphaFoldDB" id="A0AAD7N5N5"/>
<organism evidence="2 3">
    <name type="scientific">Mycena maculata</name>
    <dbReference type="NCBI Taxonomy" id="230809"/>
    <lineage>
        <taxon>Eukaryota</taxon>
        <taxon>Fungi</taxon>
        <taxon>Dikarya</taxon>
        <taxon>Basidiomycota</taxon>
        <taxon>Agaricomycotina</taxon>
        <taxon>Agaricomycetes</taxon>
        <taxon>Agaricomycetidae</taxon>
        <taxon>Agaricales</taxon>
        <taxon>Marasmiineae</taxon>
        <taxon>Mycenaceae</taxon>
        <taxon>Mycena</taxon>
    </lineage>
</organism>
<feature type="transmembrane region" description="Helical" evidence="1">
    <location>
        <begin position="182"/>
        <end position="201"/>
    </location>
</feature>
<keyword evidence="1" id="KW-0472">Membrane</keyword>
<sequence>MSIRANADSSSCNNSNNCRQLSDIIWDCFVTIFAATWVSVHPNIPAPGQHWLIITFRKLGMMLVAIIAPESIIFFATRQLVVAWEFSKKFDVSITHVFFFSMGGFVSRVGHYPISTMTITQLEDALRGPEYISDIRNIAADDIMDKSKGDAFSKGVALLQGLWFITQILVRFAEHLPISELEVVTLAFPVVNIFIWLLWWYKPLDVQQPILIGPPANKAV</sequence>
<feature type="transmembrane region" description="Helical" evidence="1">
    <location>
        <begin position="60"/>
        <end position="81"/>
    </location>
</feature>
<dbReference type="EMBL" id="JARJLG010000102">
    <property type="protein sequence ID" value="KAJ7745532.1"/>
    <property type="molecule type" value="Genomic_DNA"/>
</dbReference>
<gene>
    <name evidence="2" type="ORF">DFH07DRAFT_1063138</name>
</gene>
<reference evidence="2" key="1">
    <citation type="submission" date="2023-03" db="EMBL/GenBank/DDBJ databases">
        <title>Massive genome expansion in bonnet fungi (Mycena s.s.) driven by repeated elements and novel gene families across ecological guilds.</title>
        <authorList>
            <consortium name="Lawrence Berkeley National Laboratory"/>
            <person name="Harder C.B."/>
            <person name="Miyauchi S."/>
            <person name="Viragh M."/>
            <person name="Kuo A."/>
            <person name="Thoen E."/>
            <person name="Andreopoulos B."/>
            <person name="Lu D."/>
            <person name="Skrede I."/>
            <person name="Drula E."/>
            <person name="Henrissat B."/>
            <person name="Morin E."/>
            <person name="Kohler A."/>
            <person name="Barry K."/>
            <person name="LaButti K."/>
            <person name="Morin E."/>
            <person name="Salamov A."/>
            <person name="Lipzen A."/>
            <person name="Mereny Z."/>
            <person name="Hegedus B."/>
            <person name="Baldrian P."/>
            <person name="Stursova M."/>
            <person name="Weitz H."/>
            <person name="Taylor A."/>
            <person name="Grigoriev I.V."/>
            <person name="Nagy L.G."/>
            <person name="Martin F."/>
            <person name="Kauserud H."/>
        </authorList>
    </citation>
    <scope>NUCLEOTIDE SEQUENCE</scope>
    <source>
        <strain evidence="2">CBHHK188m</strain>
    </source>
</reference>
<keyword evidence="1" id="KW-1133">Transmembrane helix</keyword>
<feature type="transmembrane region" description="Helical" evidence="1">
    <location>
        <begin position="93"/>
        <end position="114"/>
    </location>
</feature>
<keyword evidence="3" id="KW-1185">Reference proteome</keyword>
<accession>A0AAD7N5N5</accession>
<feature type="transmembrane region" description="Helical" evidence="1">
    <location>
        <begin position="151"/>
        <end position="170"/>
    </location>
</feature>
<evidence type="ECO:0000313" key="2">
    <source>
        <dbReference type="EMBL" id="KAJ7745532.1"/>
    </source>
</evidence>
<evidence type="ECO:0000256" key="1">
    <source>
        <dbReference type="SAM" id="Phobius"/>
    </source>
</evidence>
<dbReference type="PANTHER" id="PTHR35043">
    <property type="entry name" value="TRANSCRIPTION FACTOR DOMAIN-CONTAINING PROTEIN"/>
    <property type="match status" value="1"/>
</dbReference>
<feature type="non-terminal residue" evidence="2">
    <location>
        <position position="220"/>
    </location>
</feature>
<protein>
    <submittedName>
        <fullName evidence="2">Uncharacterized protein</fullName>
    </submittedName>
</protein>
<dbReference type="PANTHER" id="PTHR35043:SF7">
    <property type="entry name" value="TRANSCRIPTION FACTOR DOMAIN-CONTAINING PROTEIN"/>
    <property type="match status" value="1"/>
</dbReference>
<comment type="caution">
    <text evidence="2">The sequence shown here is derived from an EMBL/GenBank/DDBJ whole genome shotgun (WGS) entry which is preliminary data.</text>
</comment>
<dbReference type="Proteomes" id="UP001215280">
    <property type="component" value="Unassembled WGS sequence"/>
</dbReference>
<evidence type="ECO:0000313" key="3">
    <source>
        <dbReference type="Proteomes" id="UP001215280"/>
    </source>
</evidence>